<gene>
    <name evidence="1" type="ORF">Taro_025108</name>
</gene>
<comment type="caution">
    <text evidence="1">The sequence shown here is derived from an EMBL/GenBank/DDBJ whole genome shotgun (WGS) entry which is preliminary data.</text>
</comment>
<keyword evidence="2" id="KW-1185">Reference proteome</keyword>
<proteinExistence type="predicted"/>
<accession>A0A843VJI3</accession>
<evidence type="ECO:0000313" key="2">
    <source>
        <dbReference type="Proteomes" id="UP000652761"/>
    </source>
</evidence>
<sequence>MVQIADESSSYEVRDGSFGQAARMRQGSLSRSDRDRYLCRDGSENVAYRDVAFSVSQNWCNGDTVNGPCRYFRVALYPQD</sequence>
<evidence type="ECO:0000313" key="1">
    <source>
        <dbReference type="EMBL" id="MQL92483.1"/>
    </source>
</evidence>
<reference evidence="1" key="1">
    <citation type="submission" date="2017-07" db="EMBL/GenBank/DDBJ databases">
        <title>Taro Niue Genome Assembly and Annotation.</title>
        <authorList>
            <person name="Atibalentja N."/>
            <person name="Keating K."/>
            <person name="Fields C.J."/>
        </authorList>
    </citation>
    <scope>NUCLEOTIDE SEQUENCE</scope>
    <source>
        <strain evidence="1">Niue_2</strain>
        <tissue evidence="1">Leaf</tissue>
    </source>
</reference>
<name>A0A843VJI3_COLES</name>
<organism evidence="1 2">
    <name type="scientific">Colocasia esculenta</name>
    <name type="common">Wild taro</name>
    <name type="synonym">Arum esculentum</name>
    <dbReference type="NCBI Taxonomy" id="4460"/>
    <lineage>
        <taxon>Eukaryota</taxon>
        <taxon>Viridiplantae</taxon>
        <taxon>Streptophyta</taxon>
        <taxon>Embryophyta</taxon>
        <taxon>Tracheophyta</taxon>
        <taxon>Spermatophyta</taxon>
        <taxon>Magnoliopsida</taxon>
        <taxon>Liliopsida</taxon>
        <taxon>Araceae</taxon>
        <taxon>Aroideae</taxon>
        <taxon>Colocasieae</taxon>
        <taxon>Colocasia</taxon>
    </lineage>
</organism>
<dbReference type="AlphaFoldDB" id="A0A843VJI3"/>
<dbReference type="EMBL" id="NMUH01001452">
    <property type="protein sequence ID" value="MQL92483.1"/>
    <property type="molecule type" value="Genomic_DNA"/>
</dbReference>
<protein>
    <submittedName>
        <fullName evidence="1">Uncharacterized protein</fullName>
    </submittedName>
</protein>
<dbReference type="Proteomes" id="UP000652761">
    <property type="component" value="Unassembled WGS sequence"/>
</dbReference>